<evidence type="ECO:0008006" key="4">
    <source>
        <dbReference type="Google" id="ProtNLM"/>
    </source>
</evidence>
<protein>
    <recommendedName>
        <fullName evidence="4">DUF2269 domain-containing protein</fullName>
    </recommendedName>
</protein>
<feature type="transmembrane region" description="Helical" evidence="1">
    <location>
        <begin position="66"/>
        <end position="87"/>
    </location>
</feature>
<accession>A0A6C7ECW6</accession>
<proteinExistence type="predicted"/>
<name>A0A6C7ECW6_ILUCY</name>
<feature type="transmembrane region" description="Helical" evidence="1">
    <location>
        <begin position="93"/>
        <end position="113"/>
    </location>
</feature>
<evidence type="ECO:0000313" key="2">
    <source>
        <dbReference type="EMBL" id="BAN03019.1"/>
    </source>
</evidence>
<organism evidence="2 3">
    <name type="scientific">Ilumatobacter coccineus (strain NBRC 103263 / KCTC 29153 / YM16-304)</name>
    <dbReference type="NCBI Taxonomy" id="1313172"/>
    <lineage>
        <taxon>Bacteria</taxon>
        <taxon>Bacillati</taxon>
        <taxon>Actinomycetota</taxon>
        <taxon>Acidimicrobiia</taxon>
        <taxon>Acidimicrobiales</taxon>
        <taxon>Ilumatobacteraceae</taxon>
        <taxon>Ilumatobacter</taxon>
    </lineage>
</organism>
<dbReference type="KEGG" id="aym:YM304_27050"/>
<keyword evidence="1" id="KW-0472">Membrane</keyword>
<feature type="transmembrane region" description="Helical" evidence="1">
    <location>
        <begin position="134"/>
        <end position="152"/>
    </location>
</feature>
<gene>
    <name evidence="2" type="ORF">YM304_27050</name>
</gene>
<dbReference type="EMBL" id="AP012057">
    <property type="protein sequence ID" value="BAN03019.1"/>
    <property type="molecule type" value="Genomic_DNA"/>
</dbReference>
<dbReference type="AlphaFoldDB" id="A0A6C7ECW6"/>
<evidence type="ECO:0000313" key="3">
    <source>
        <dbReference type="Proteomes" id="UP000011863"/>
    </source>
</evidence>
<keyword evidence="1" id="KW-1133">Transmembrane helix</keyword>
<feature type="transmembrane region" description="Helical" evidence="1">
    <location>
        <begin position="28"/>
        <end position="46"/>
    </location>
</feature>
<reference evidence="2 3" key="1">
    <citation type="journal article" date="2013" name="Int. J. Syst. Evol. Microbiol.">
        <title>Ilumatobacter nonamiense sp. nov. and Ilumatobacter coccineum sp. nov., isolated from seashore sand.</title>
        <authorList>
            <person name="Matsumoto A."/>
            <person name="Kasai H."/>
            <person name="Matsuo Y."/>
            <person name="Shizuri Y."/>
            <person name="Ichikawa N."/>
            <person name="Fujita N."/>
            <person name="Omura S."/>
            <person name="Takahashi Y."/>
        </authorList>
    </citation>
    <scope>NUCLEOTIDE SEQUENCE [LARGE SCALE GENOMIC DNA]</scope>
    <source>
        <strain evidence="3">NBRC 103263 / KCTC 29153 / YM16-304</strain>
    </source>
</reference>
<evidence type="ECO:0000256" key="1">
    <source>
        <dbReference type="SAM" id="Phobius"/>
    </source>
</evidence>
<keyword evidence="3" id="KW-1185">Reference proteome</keyword>
<dbReference type="Proteomes" id="UP000011863">
    <property type="component" value="Chromosome"/>
</dbReference>
<sequence length="160" mass="17436">MGGGGDRGASVGTVIGIFLNENQTLVRILYLVHIIGIVGAFGPTFLYQRMHKAGETAAMAALHMKFVFPSLVILWVAGMGMAGINKFSLASTYWITATIVLWIAAMAVSWFFIKPAVSDTSPEASKKLNMGVGITHLIFVLSLWLMIFKPFVDNTYAFND</sequence>
<keyword evidence="1" id="KW-0812">Transmembrane</keyword>